<keyword evidence="6" id="KW-1185">Reference proteome</keyword>
<dbReference type="PANTHER" id="PTHR47931">
    <property type="entry name" value="OS01G0228400 PROTEIN"/>
    <property type="match status" value="1"/>
</dbReference>
<feature type="repeat" description="PPR" evidence="3">
    <location>
        <begin position="222"/>
        <end position="256"/>
    </location>
</feature>
<name>A0A6G1CHK1_9ORYZ</name>
<evidence type="ECO:0000256" key="4">
    <source>
        <dbReference type="SAM" id="MobiDB-lite"/>
    </source>
</evidence>
<accession>A0A6G1CHK1</accession>
<evidence type="ECO:0000313" key="5">
    <source>
        <dbReference type="EMBL" id="KAF0899639.1"/>
    </source>
</evidence>
<feature type="compositionally biased region" description="Acidic residues" evidence="4">
    <location>
        <begin position="379"/>
        <end position="391"/>
    </location>
</feature>
<organism evidence="5 6">
    <name type="scientific">Oryza meyeriana var. granulata</name>
    <dbReference type="NCBI Taxonomy" id="110450"/>
    <lineage>
        <taxon>Eukaryota</taxon>
        <taxon>Viridiplantae</taxon>
        <taxon>Streptophyta</taxon>
        <taxon>Embryophyta</taxon>
        <taxon>Tracheophyta</taxon>
        <taxon>Spermatophyta</taxon>
        <taxon>Magnoliopsida</taxon>
        <taxon>Liliopsida</taxon>
        <taxon>Poales</taxon>
        <taxon>Poaceae</taxon>
        <taxon>BOP clade</taxon>
        <taxon>Oryzoideae</taxon>
        <taxon>Oryzeae</taxon>
        <taxon>Oryzinae</taxon>
        <taxon>Oryza</taxon>
        <taxon>Oryza meyeriana</taxon>
    </lineage>
</organism>
<proteinExistence type="predicted"/>
<comment type="caution">
    <text evidence="5">The sequence shown here is derived from an EMBL/GenBank/DDBJ whole genome shotgun (WGS) entry which is preliminary data.</text>
</comment>
<dbReference type="InterPro" id="IPR002885">
    <property type="entry name" value="PPR_rpt"/>
</dbReference>
<protein>
    <recommendedName>
        <fullName evidence="7">Pentacotripeptide-repeat region of PRORP domain-containing protein</fullName>
    </recommendedName>
</protein>
<gene>
    <name evidence="5" type="ORF">E2562_020827</name>
</gene>
<dbReference type="NCBIfam" id="TIGR00756">
    <property type="entry name" value="PPR"/>
    <property type="match status" value="3"/>
</dbReference>
<evidence type="ECO:0000256" key="2">
    <source>
        <dbReference type="ARBA" id="ARBA00022946"/>
    </source>
</evidence>
<evidence type="ECO:0000313" key="6">
    <source>
        <dbReference type="Proteomes" id="UP000479710"/>
    </source>
</evidence>
<dbReference type="Proteomes" id="UP000479710">
    <property type="component" value="Unassembled WGS sequence"/>
</dbReference>
<evidence type="ECO:0000256" key="3">
    <source>
        <dbReference type="PROSITE-ProRule" id="PRU00708"/>
    </source>
</evidence>
<dbReference type="OrthoDB" id="185373at2759"/>
<dbReference type="EMBL" id="SPHZ02000009">
    <property type="protein sequence ID" value="KAF0899639.1"/>
    <property type="molecule type" value="Genomic_DNA"/>
</dbReference>
<reference evidence="5 6" key="1">
    <citation type="submission" date="2019-11" db="EMBL/GenBank/DDBJ databases">
        <title>Whole genome sequence of Oryza granulata.</title>
        <authorList>
            <person name="Li W."/>
        </authorList>
    </citation>
    <scope>NUCLEOTIDE SEQUENCE [LARGE SCALE GENOMIC DNA]</scope>
    <source>
        <strain evidence="6">cv. Menghai</strain>
        <tissue evidence="5">Leaf</tissue>
    </source>
</reference>
<evidence type="ECO:0008006" key="7">
    <source>
        <dbReference type="Google" id="ProtNLM"/>
    </source>
</evidence>
<feature type="region of interest" description="Disordered" evidence="4">
    <location>
        <begin position="368"/>
        <end position="399"/>
    </location>
</feature>
<feature type="repeat" description="PPR" evidence="3">
    <location>
        <begin position="150"/>
        <end position="185"/>
    </location>
</feature>
<evidence type="ECO:0000256" key="1">
    <source>
        <dbReference type="ARBA" id="ARBA00022737"/>
    </source>
</evidence>
<dbReference type="AlphaFoldDB" id="A0A6G1CHK1"/>
<dbReference type="PANTHER" id="PTHR47931:SF3">
    <property type="entry name" value="PENTATRICOPEPTIDE REPEAT-CONTAINING PROTEIN, MITOCHONDRIAL"/>
    <property type="match status" value="1"/>
</dbReference>
<dbReference type="InterPro" id="IPR011990">
    <property type="entry name" value="TPR-like_helical_dom_sf"/>
</dbReference>
<dbReference type="Gene3D" id="1.25.40.10">
    <property type="entry name" value="Tetratricopeptide repeat domain"/>
    <property type="match status" value="2"/>
</dbReference>
<dbReference type="Pfam" id="PF01535">
    <property type="entry name" value="PPR"/>
    <property type="match status" value="3"/>
</dbReference>
<feature type="repeat" description="PPR" evidence="3">
    <location>
        <begin position="289"/>
        <end position="324"/>
    </location>
</feature>
<dbReference type="PROSITE" id="PS51375">
    <property type="entry name" value="PPR"/>
    <property type="match status" value="3"/>
</dbReference>
<keyword evidence="1" id="KW-0677">Repeat</keyword>
<keyword evidence="2" id="KW-0809">Transit peptide</keyword>
<sequence>MASAAVFSASGRRLLSTVGTAGSAELPVSISHLRSLARAGRLTDIDAALAPHLPSHSVDALSALSSLGLTDRASALLGTVRSPTAAHLNALLAPLLRRHRLARLVPSLLAAHPSVPRDAATDAIHAKALCIASGADSAVHLLQRESPPPSLQLFTSVIDSYYKQRQPHRAEQLWREMVEDHGIVPDAAAHNVRITYKSTSGTVEEVKELIRAMREDAGLRPDIVSHNALMRATAQHGRVDEMLEVYKTLQKGSAAAAVAGSKSAPDCATYTCVKGSAAAAVAGSKSAPDCATYTCVVGALCKAGRWSEADDVFYEGMKRRKVADLGTVRTLVRGLKEAGKGRAARRVVVGLRKKFPDRFDGPWKELEEVAGLTGSTGKEEDDDVEGEDDEQPAATTTAA</sequence>